<comment type="caution">
    <text evidence="3">The sequence shown here is derived from an EMBL/GenBank/DDBJ whole genome shotgun (WGS) entry which is preliminary data.</text>
</comment>
<dbReference type="Pfam" id="PF20611">
    <property type="entry name" value="DUF6801"/>
    <property type="match status" value="1"/>
</dbReference>
<reference evidence="3 4" key="1">
    <citation type="submission" date="2017-11" db="EMBL/GenBank/DDBJ databases">
        <title>Genomic Encyclopedia of Archaeal and Bacterial Type Strains, Phase II (KMG-II): From Individual Species to Whole Genera.</title>
        <authorList>
            <person name="Goeker M."/>
        </authorList>
    </citation>
    <scope>NUCLEOTIDE SEQUENCE [LARGE SCALE GENOMIC DNA]</scope>
    <source>
        <strain evidence="3 4">DSM 27763</strain>
    </source>
</reference>
<dbReference type="GO" id="GO:0005975">
    <property type="term" value="P:carbohydrate metabolic process"/>
    <property type="evidence" value="ECO:0007669"/>
    <property type="project" value="UniProtKB-ARBA"/>
</dbReference>
<keyword evidence="4" id="KW-1185">Reference proteome</keyword>
<dbReference type="EMBL" id="PGEZ01000001">
    <property type="protein sequence ID" value="PJJ57503.1"/>
    <property type="molecule type" value="Genomic_DNA"/>
</dbReference>
<evidence type="ECO:0000313" key="3">
    <source>
        <dbReference type="EMBL" id="PJJ57503.1"/>
    </source>
</evidence>
<proteinExistence type="predicted"/>
<gene>
    <name evidence="3" type="ORF">CLV56_1736</name>
</gene>
<organism evidence="3 4">
    <name type="scientific">Mumia flava</name>
    <dbReference type="NCBI Taxonomy" id="1348852"/>
    <lineage>
        <taxon>Bacteria</taxon>
        <taxon>Bacillati</taxon>
        <taxon>Actinomycetota</taxon>
        <taxon>Actinomycetes</taxon>
        <taxon>Propionibacteriales</taxon>
        <taxon>Nocardioidaceae</taxon>
        <taxon>Mumia</taxon>
    </lineage>
</organism>
<protein>
    <recommendedName>
        <fullName evidence="2">DUF6801 domain-containing protein</fullName>
    </recommendedName>
</protein>
<keyword evidence="1" id="KW-0732">Signal</keyword>
<feature type="signal peptide" evidence="1">
    <location>
        <begin position="1"/>
        <end position="42"/>
    </location>
</feature>
<dbReference type="Gene3D" id="2.60.40.10">
    <property type="entry name" value="Immunoglobulins"/>
    <property type="match status" value="1"/>
</dbReference>
<dbReference type="PROSITE" id="PS51318">
    <property type="entry name" value="TAT"/>
    <property type="match status" value="1"/>
</dbReference>
<sequence length="410" mass="41799">MHRSMLSREAGSRSRLAALATSAALVAGAGGLVVASAPAASAAPVEEDYDYTCAVDAAGLSLGDHIVGVNAKVVVPDAVAPNQVVPPRKTQITLTLPETLRNATYVLLSGRTAGGYSDDAAVRLTDSGSVDKTIPIKNLSSPPVPVPASPGASWVIPTEGDVPAIRIPASATGTGTLSMPAQFTVKATVYTANGEPVGGPDKVVMDCSFGGDATLATMPITGAAYVDAALSGSGKVVYGKPGRINARINKAVGGRIDAYYGSRKIGSAPVKGTAAAIALKARSLAPGKRAVTLKHVGGQANLNPVANKRVTVTVVKGSSALAAKVAPKKIKRNKTKAKAVVVVKANGSKAGVVTAKLGKKTIGKARVKGSKATLKLKKFKKAGKAKITFVYSGNKYFKGSKKTVKVKIRR</sequence>
<dbReference type="InterPro" id="IPR013783">
    <property type="entry name" value="Ig-like_fold"/>
</dbReference>
<name>A0A2M9BHS8_9ACTN</name>
<evidence type="ECO:0000256" key="1">
    <source>
        <dbReference type="SAM" id="SignalP"/>
    </source>
</evidence>
<accession>A0A2M9BHS8</accession>
<dbReference type="InterPro" id="IPR006311">
    <property type="entry name" value="TAT_signal"/>
</dbReference>
<feature type="domain" description="DUF6801" evidence="2">
    <location>
        <begin position="50"/>
        <end position="216"/>
    </location>
</feature>
<dbReference type="Proteomes" id="UP000230842">
    <property type="component" value="Unassembled WGS sequence"/>
</dbReference>
<feature type="chain" id="PRO_5014909294" description="DUF6801 domain-containing protein" evidence="1">
    <location>
        <begin position="43"/>
        <end position="410"/>
    </location>
</feature>
<evidence type="ECO:0000313" key="4">
    <source>
        <dbReference type="Proteomes" id="UP000230842"/>
    </source>
</evidence>
<dbReference type="InterPro" id="IPR046542">
    <property type="entry name" value="DUF6801"/>
</dbReference>
<dbReference type="AlphaFoldDB" id="A0A2M9BHS8"/>
<evidence type="ECO:0000259" key="2">
    <source>
        <dbReference type="Pfam" id="PF20611"/>
    </source>
</evidence>